<dbReference type="EMBL" id="JACEIK010000275">
    <property type="protein sequence ID" value="MCD7453948.1"/>
    <property type="molecule type" value="Genomic_DNA"/>
</dbReference>
<dbReference type="Pfam" id="PF12874">
    <property type="entry name" value="zf-met"/>
    <property type="match status" value="2"/>
</dbReference>
<reference evidence="3 4" key="1">
    <citation type="journal article" date="2021" name="BMC Genomics">
        <title>Datura genome reveals duplications of psychoactive alkaloid biosynthetic genes and high mutation rate following tissue culture.</title>
        <authorList>
            <person name="Rajewski A."/>
            <person name="Carter-House D."/>
            <person name="Stajich J."/>
            <person name="Litt A."/>
        </authorList>
    </citation>
    <scope>NUCLEOTIDE SEQUENCE [LARGE SCALE GENOMIC DNA]</scope>
    <source>
        <strain evidence="3">AR-01</strain>
    </source>
</reference>
<comment type="caution">
    <text evidence="3">The sequence shown here is derived from an EMBL/GenBank/DDBJ whole genome shotgun (WGS) entry which is preliminary data.</text>
</comment>
<keyword evidence="4" id="KW-1185">Reference proteome</keyword>
<protein>
    <recommendedName>
        <fullName evidence="2">U1-type domain-containing protein</fullName>
    </recommendedName>
</protein>
<organism evidence="3 4">
    <name type="scientific">Datura stramonium</name>
    <name type="common">Jimsonweed</name>
    <name type="synonym">Common thornapple</name>
    <dbReference type="NCBI Taxonomy" id="4076"/>
    <lineage>
        <taxon>Eukaryota</taxon>
        <taxon>Viridiplantae</taxon>
        <taxon>Streptophyta</taxon>
        <taxon>Embryophyta</taxon>
        <taxon>Tracheophyta</taxon>
        <taxon>Spermatophyta</taxon>
        <taxon>Magnoliopsida</taxon>
        <taxon>eudicotyledons</taxon>
        <taxon>Gunneridae</taxon>
        <taxon>Pentapetalae</taxon>
        <taxon>asterids</taxon>
        <taxon>lamiids</taxon>
        <taxon>Solanales</taxon>
        <taxon>Solanaceae</taxon>
        <taxon>Solanoideae</taxon>
        <taxon>Datureae</taxon>
        <taxon>Datura</taxon>
    </lineage>
</organism>
<feature type="domain" description="U1-type" evidence="2">
    <location>
        <begin position="237"/>
        <end position="272"/>
    </location>
</feature>
<dbReference type="PANTHER" id="PTHR45762">
    <property type="entry name" value="ZINC FINGER RNA-BINDING PROTEIN"/>
    <property type="match status" value="1"/>
</dbReference>
<feature type="region of interest" description="Disordered" evidence="1">
    <location>
        <begin position="139"/>
        <end position="170"/>
    </location>
</feature>
<dbReference type="InterPro" id="IPR003604">
    <property type="entry name" value="Matrin/U1-like-C_Znf_C2H2"/>
</dbReference>
<dbReference type="InterPro" id="IPR036236">
    <property type="entry name" value="Znf_C2H2_sf"/>
</dbReference>
<evidence type="ECO:0000313" key="3">
    <source>
        <dbReference type="EMBL" id="MCD7453948.1"/>
    </source>
</evidence>
<accession>A0ABS8S4A6</accession>
<evidence type="ECO:0000313" key="4">
    <source>
        <dbReference type="Proteomes" id="UP000823775"/>
    </source>
</evidence>
<gene>
    <name evidence="3" type="ORF">HAX54_022759</name>
</gene>
<name>A0ABS8S4A6_DATST</name>
<dbReference type="Gene3D" id="3.30.160.60">
    <property type="entry name" value="Classic Zinc Finger"/>
    <property type="match status" value="2"/>
</dbReference>
<proteinExistence type="predicted"/>
<evidence type="ECO:0000256" key="1">
    <source>
        <dbReference type="SAM" id="MobiDB-lite"/>
    </source>
</evidence>
<dbReference type="Proteomes" id="UP000823775">
    <property type="component" value="Unassembled WGS sequence"/>
</dbReference>
<dbReference type="PANTHER" id="PTHR45762:SF3">
    <property type="entry name" value="ZINC-FINGER PROTEIN AT 72D, ISOFORM B"/>
    <property type="match status" value="1"/>
</dbReference>
<dbReference type="SMART" id="SM00451">
    <property type="entry name" value="ZnF_U1"/>
    <property type="match status" value="2"/>
</dbReference>
<dbReference type="SUPFAM" id="SSF57667">
    <property type="entry name" value="beta-beta-alpha zinc fingers"/>
    <property type="match status" value="2"/>
</dbReference>
<dbReference type="InterPro" id="IPR013087">
    <property type="entry name" value="Znf_C2H2_type"/>
</dbReference>
<feature type="domain" description="U1-type" evidence="2">
    <location>
        <begin position="299"/>
        <end position="333"/>
    </location>
</feature>
<sequence>MAEDEGLENANAIQRELQYKQKIANLFSDDVFPLEVHVKRWKALISKRNRSTDGIIDCSQTTTTNCKYANVPQGTFESDEEINARGTISRSTSNVRRQKALISKNKKSVGKLIDCSPTTCIYTGVSLMEFDGGSTIFKSNSDINAESPSPDPLNKQPSPNPPSASSGTTIGESRAATSLSVMPKHDESITFQAPNTVMTTWPPHPSLSPAFTYSLRKKNAESSGPGCMSPQQHYTSNIMHYCEICGVHCSGALCFELHLRGQKHKDETLLEMHLKGQKHKAKQHEMEHGEKIKDENRGQQQFWCELCQVPCMNEETFTLHRKGKKHRRRLYVLEEKKKVEAQRLCHA</sequence>
<evidence type="ECO:0000259" key="2">
    <source>
        <dbReference type="SMART" id="SM00451"/>
    </source>
</evidence>